<dbReference type="PROSITE" id="PS51192">
    <property type="entry name" value="HELICASE_ATP_BIND_1"/>
    <property type="match status" value="1"/>
</dbReference>
<dbReference type="InterPro" id="IPR010225">
    <property type="entry name" value="HrpB"/>
</dbReference>
<dbReference type="Pfam" id="PF24473">
    <property type="entry name" value="CON_HrpB"/>
    <property type="match status" value="1"/>
</dbReference>
<dbReference type="FunFam" id="3.40.50.300:FF:002125">
    <property type="entry name" value="ATP-dependent helicase HrpB"/>
    <property type="match status" value="1"/>
</dbReference>
<dbReference type="PROSITE" id="PS51194">
    <property type="entry name" value="HELICASE_CTER"/>
    <property type="match status" value="1"/>
</dbReference>
<dbReference type="OrthoDB" id="9808833at2"/>
<evidence type="ECO:0000259" key="6">
    <source>
        <dbReference type="PROSITE" id="PS51192"/>
    </source>
</evidence>
<dbReference type="Pfam" id="PF00270">
    <property type="entry name" value="DEAD"/>
    <property type="match status" value="1"/>
</dbReference>
<dbReference type="CDD" id="cd18791">
    <property type="entry name" value="SF2_C_RHA"/>
    <property type="match status" value="1"/>
</dbReference>
<dbReference type="Gene3D" id="1.20.120.1080">
    <property type="match status" value="1"/>
</dbReference>
<evidence type="ECO:0000256" key="1">
    <source>
        <dbReference type="ARBA" id="ARBA00022741"/>
    </source>
</evidence>
<evidence type="ECO:0000259" key="7">
    <source>
        <dbReference type="PROSITE" id="PS51194"/>
    </source>
</evidence>
<reference evidence="8 9" key="1">
    <citation type="submission" date="2020-01" db="EMBL/GenBank/DDBJ databases">
        <title>Whole-genome sequence of Heliobacterium undosum DSM 13378.</title>
        <authorList>
            <person name="Kyndt J.A."/>
            <person name="Meyer T.E."/>
        </authorList>
    </citation>
    <scope>NUCLEOTIDE SEQUENCE [LARGE SCALE GENOMIC DNA]</scope>
    <source>
        <strain evidence="8 9">DSM 13378</strain>
    </source>
</reference>
<comment type="caution">
    <text evidence="8">The sequence shown here is derived from an EMBL/GenBank/DDBJ whole genome shotgun (WGS) entry which is preliminary data.</text>
</comment>
<dbReference type="InterPro" id="IPR007502">
    <property type="entry name" value="Helicase-assoc_dom"/>
</dbReference>
<dbReference type="InterPro" id="IPR013689">
    <property type="entry name" value="RNA_helicase_ATP-dep_HrpB_C"/>
</dbReference>
<dbReference type="PIRSF" id="PIRSF005496">
    <property type="entry name" value="ATP_hel_hrpB"/>
    <property type="match status" value="1"/>
</dbReference>
<dbReference type="AlphaFoldDB" id="A0A845L4I3"/>
<evidence type="ECO:0000256" key="4">
    <source>
        <dbReference type="ARBA" id="ARBA00022840"/>
    </source>
</evidence>
<dbReference type="NCBIfam" id="TIGR01970">
    <property type="entry name" value="DEAH_box_HrpB"/>
    <property type="match status" value="1"/>
</dbReference>
<evidence type="ECO:0000256" key="2">
    <source>
        <dbReference type="ARBA" id="ARBA00022801"/>
    </source>
</evidence>
<dbReference type="GO" id="GO:0016787">
    <property type="term" value="F:hydrolase activity"/>
    <property type="evidence" value="ECO:0007669"/>
    <property type="project" value="UniProtKB-KW"/>
</dbReference>
<dbReference type="SMART" id="SM00487">
    <property type="entry name" value="DEXDc"/>
    <property type="match status" value="1"/>
</dbReference>
<dbReference type="Proteomes" id="UP000463470">
    <property type="component" value="Unassembled WGS sequence"/>
</dbReference>
<keyword evidence="3 8" id="KW-0347">Helicase</keyword>
<sequence>MTLLPIEASLPALKEALRTRTNAVLVAPPGAGKTTRAPLALLDEPWMAGKRIVMLEPRRLAARSAARHMAASLGEPVGETVGFRVRLETRVGPKTRIEVVTEGVLTRLLQADPALEDVGLVIFDEFHERSLAADLGLALCLQSQALLREDLRLLVMSATLDAEPVAALLGDAPIVVSEGRPFPVETRYLERRAEGPIESRVAQTVREALVNDEGDILVFLPGAKEIRRVEMRLTEMGLGTEALRLCPLQGGLPLEAQDRAIAPSPPGVRKVVLATSIAETSLTVEGVRVVIDSGLMRVSRFSPRTGMTRLETVPVSRASADQRRGRAGRLGPGVCYRLWTQAEDLRLAPRGTPEILEADLAPLALELAAWGIADPAELRWLNAPPTAAFGQAWELLVQLGALTSDGGLGVTGAITAQGRRMAEAGLHPRLARMILQAIPLGLGGIACDLAAILSERDFFRADGTLPEADLRLRLEALAALDTGDACGGAFGFTVDRAARRRILAEASALKREFGHTASVEKRFRASAGADVDACGLLLAFAFPDRIGQRRPDGRFLLRNGRGAAFAGSQPLNKSPYLVAAELDDQGTESRIFLAAPVELEELERHFEDQIEQEELVVWDRAGQAVRARRRERLGALVLGEGPFAGADPEAIRAALLSGIREEGLAILPWTKAARQLQERLQFMAYWEPGWPDVSDATLLAKQEEWLGPHLYGLKSRDDLQRLDLTAILRGSLPWEKARELDECAPTHMDVPSGRRIPIDYRAPESPVISVRLQEMFGQAKTPRICRGRAPLTIHLLSPAHRPVQVTQDLASFWRDAYFAVRKDLKGRYPKHYWPEDPASATATSRVRPDK</sequence>
<dbReference type="CDD" id="cd17990">
    <property type="entry name" value="DEXHc_HrpB"/>
    <property type="match status" value="1"/>
</dbReference>
<dbReference type="InterPro" id="IPR027417">
    <property type="entry name" value="P-loop_NTPase"/>
</dbReference>
<keyword evidence="1" id="KW-0547">Nucleotide-binding</keyword>
<dbReference type="InterPro" id="IPR014001">
    <property type="entry name" value="Helicase_ATP-bd"/>
</dbReference>
<dbReference type="RefSeq" id="WP_161257241.1">
    <property type="nucleotide sequence ID" value="NZ_WXEY01000006.1"/>
</dbReference>
<keyword evidence="4" id="KW-0067">ATP-binding</keyword>
<proteinExistence type="predicted"/>
<evidence type="ECO:0000256" key="3">
    <source>
        <dbReference type="ARBA" id="ARBA00022806"/>
    </source>
</evidence>
<dbReference type="GO" id="GO:0004386">
    <property type="term" value="F:helicase activity"/>
    <property type="evidence" value="ECO:0007669"/>
    <property type="project" value="UniProtKB-KW"/>
</dbReference>
<dbReference type="PANTHER" id="PTHR43519:SF1">
    <property type="entry name" value="ATP-DEPENDENT RNA HELICASE HRPB"/>
    <property type="match status" value="1"/>
</dbReference>
<dbReference type="Gene3D" id="3.40.50.300">
    <property type="entry name" value="P-loop containing nucleotide triphosphate hydrolases"/>
    <property type="match status" value="2"/>
</dbReference>
<dbReference type="InterPro" id="IPR049614">
    <property type="entry name" value="HrpB_DEXH"/>
</dbReference>
<feature type="domain" description="Helicase C-terminal" evidence="7">
    <location>
        <begin position="204"/>
        <end position="371"/>
    </location>
</feature>
<protein>
    <submittedName>
        <fullName evidence="8">ATP-dependent helicase HrpB</fullName>
    </submittedName>
</protein>
<feature type="domain" description="Helicase ATP-binding" evidence="6">
    <location>
        <begin position="14"/>
        <end position="178"/>
    </location>
</feature>
<dbReference type="PANTHER" id="PTHR43519">
    <property type="entry name" value="ATP-DEPENDENT RNA HELICASE HRPB"/>
    <property type="match status" value="1"/>
</dbReference>
<gene>
    <name evidence="8" type="primary">hrpB</name>
    <name evidence="8" type="ORF">GTO91_07505</name>
</gene>
<dbReference type="InterPro" id="IPR001650">
    <property type="entry name" value="Helicase_C-like"/>
</dbReference>
<dbReference type="Pfam" id="PF08482">
    <property type="entry name" value="HrpB_C"/>
    <property type="match status" value="1"/>
</dbReference>
<dbReference type="Pfam" id="PF00271">
    <property type="entry name" value="Helicase_C"/>
    <property type="match status" value="1"/>
</dbReference>
<evidence type="ECO:0000256" key="5">
    <source>
        <dbReference type="SAM" id="MobiDB-lite"/>
    </source>
</evidence>
<evidence type="ECO:0000313" key="8">
    <source>
        <dbReference type="EMBL" id="MZP29550.1"/>
    </source>
</evidence>
<dbReference type="SUPFAM" id="SSF52540">
    <property type="entry name" value="P-loop containing nucleoside triphosphate hydrolases"/>
    <property type="match status" value="1"/>
</dbReference>
<dbReference type="InterPro" id="IPR056329">
    <property type="entry name" value="CON_HrpB"/>
</dbReference>
<accession>A0A845L4I3</accession>
<evidence type="ECO:0000313" key="9">
    <source>
        <dbReference type="Proteomes" id="UP000463470"/>
    </source>
</evidence>
<dbReference type="SMART" id="SM00847">
    <property type="entry name" value="HA2"/>
    <property type="match status" value="1"/>
</dbReference>
<dbReference type="InterPro" id="IPR011545">
    <property type="entry name" value="DEAD/DEAH_box_helicase_dom"/>
</dbReference>
<dbReference type="SMART" id="SM00490">
    <property type="entry name" value="HELICc"/>
    <property type="match status" value="1"/>
</dbReference>
<name>A0A845L4I3_9FIRM</name>
<keyword evidence="2" id="KW-0378">Hydrolase</keyword>
<keyword evidence="9" id="KW-1185">Reference proteome</keyword>
<dbReference type="GO" id="GO:0005524">
    <property type="term" value="F:ATP binding"/>
    <property type="evidence" value="ECO:0007669"/>
    <property type="project" value="UniProtKB-KW"/>
</dbReference>
<dbReference type="EMBL" id="WXEY01000006">
    <property type="protein sequence ID" value="MZP29550.1"/>
    <property type="molecule type" value="Genomic_DNA"/>
</dbReference>
<organism evidence="8 9">
    <name type="scientific">Heliomicrobium undosum</name>
    <dbReference type="NCBI Taxonomy" id="121734"/>
    <lineage>
        <taxon>Bacteria</taxon>
        <taxon>Bacillati</taxon>
        <taxon>Bacillota</taxon>
        <taxon>Clostridia</taxon>
        <taxon>Eubacteriales</taxon>
        <taxon>Heliobacteriaceae</taxon>
        <taxon>Heliomicrobium</taxon>
    </lineage>
</organism>
<feature type="region of interest" description="Disordered" evidence="5">
    <location>
        <begin position="831"/>
        <end position="850"/>
    </location>
</feature>
<dbReference type="GO" id="GO:0003676">
    <property type="term" value="F:nucleic acid binding"/>
    <property type="evidence" value="ECO:0007669"/>
    <property type="project" value="InterPro"/>
</dbReference>